<keyword evidence="16" id="KW-0597">Phosphoprotein</keyword>
<keyword evidence="21" id="KW-0221">Differentiation</keyword>
<evidence type="ECO:0000256" key="27">
    <source>
        <dbReference type="ARBA" id="ARBA00022859"/>
    </source>
</evidence>
<keyword evidence="37" id="KW-0539">Nucleus</keyword>
<dbReference type="InterPro" id="IPR059023">
    <property type="entry name" value="RNA_hel_CTD"/>
</dbReference>
<evidence type="ECO:0000256" key="8">
    <source>
        <dbReference type="ARBA" id="ARBA00004514"/>
    </source>
</evidence>
<dbReference type="SUPFAM" id="SSF52540">
    <property type="entry name" value="P-loop containing nucleoside triphosphate hydrolases"/>
    <property type="match status" value="1"/>
</dbReference>
<evidence type="ECO:0000256" key="25">
    <source>
        <dbReference type="ARBA" id="ARBA00022842"/>
    </source>
</evidence>
<dbReference type="SMART" id="SM00487">
    <property type="entry name" value="DEXDc"/>
    <property type="match status" value="1"/>
</dbReference>
<evidence type="ECO:0000256" key="13">
    <source>
        <dbReference type="ARBA" id="ARBA00022473"/>
    </source>
</evidence>
<feature type="domain" description="Helicase ATP-binding" evidence="44">
    <location>
        <begin position="156"/>
        <end position="326"/>
    </location>
</feature>
<evidence type="ECO:0000256" key="38">
    <source>
        <dbReference type="ARBA" id="ARBA00023273"/>
    </source>
</evidence>
<evidence type="ECO:0000256" key="37">
    <source>
        <dbReference type="ARBA" id="ARBA00023242"/>
    </source>
</evidence>
<evidence type="ECO:0000256" key="28">
    <source>
        <dbReference type="ARBA" id="ARBA00022884"/>
    </source>
</evidence>
<keyword evidence="36" id="KW-0804">Transcription</keyword>
<dbReference type="GO" id="GO:0016607">
    <property type="term" value="C:nuclear speck"/>
    <property type="evidence" value="ECO:0007669"/>
    <property type="project" value="UniProtKB-SubCell"/>
</dbReference>
<evidence type="ECO:0000256" key="7">
    <source>
        <dbReference type="ARBA" id="ARBA00004489"/>
    </source>
</evidence>
<dbReference type="AlphaFoldDB" id="A0A7L2V8N0"/>
<dbReference type="GO" id="GO:0002151">
    <property type="term" value="F:G-quadruplex RNA binding"/>
    <property type="evidence" value="ECO:0007669"/>
    <property type="project" value="TreeGrafter"/>
</dbReference>
<evidence type="ECO:0000256" key="39">
    <source>
        <dbReference type="ARBA" id="ARBA00047984"/>
    </source>
</evidence>
<evidence type="ECO:0000256" key="22">
    <source>
        <dbReference type="ARBA" id="ARBA00022801"/>
    </source>
</evidence>
<comment type="catalytic activity">
    <reaction evidence="39">
        <text>ATP + H2O = ADP + phosphate + H(+)</text>
        <dbReference type="Rhea" id="RHEA:13065"/>
        <dbReference type="ChEBI" id="CHEBI:15377"/>
        <dbReference type="ChEBI" id="CHEBI:15378"/>
        <dbReference type="ChEBI" id="CHEBI:30616"/>
        <dbReference type="ChEBI" id="CHEBI:43474"/>
        <dbReference type="ChEBI" id="CHEBI:456216"/>
        <dbReference type="EC" id="3.6.4.13"/>
    </reaction>
</comment>
<keyword evidence="25" id="KW-0460">Magnesium</keyword>
<dbReference type="InterPro" id="IPR048333">
    <property type="entry name" value="HA2_WH"/>
</dbReference>
<dbReference type="Proteomes" id="UP000520535">
    <property type="component" value="Unassembled WGS sequence"/>
</dbReference>
<keyword evidence="32" id="KW-0051">Antiviral defense</keyword>
<keyword evidence="20" id="KW-0547">Nucleotide-binding</keyword>
<evidence type="ECO:0000256" key="1">
    <source>
        <dbReference type="ARBA" id="ARBA00001946"/>
    </source>
</evidence>
<dbReference type="FunFam" id="3.40.50.300:FF:000670">
    <property type="entry name" value="Putative ATP-dependent RNA helicase DHX36"/>
    <property type="match status" value="1"/>
</dbReference>
<dbReference type="InterPro" id="IPR027417">
    <property type="entry name" value="P-loop_NTPase"/>
</dbReference>
<dbReference type="GO" id="GO:0003724">
    <property type="term" value="F:RNA helicase activity"/>
    <property type="evidence" value="ECO:0007669"/>
    <property type="project" value="UniProtKB-EC"/>
</dbReference>
<comment type="caution">
    <text evidence="46">The sequence shown here is derived from an EMBL/GenBank/DDBJ whole genome shotgun (WGS) entry which is preliminary data.</text>
</comment>
<keyword evidence="33" id="KW-0238">DNA-binding</keyword>
<feature type="non-terminal residue" evidence="46">
    <location>
        <position position="1"/>
    </location>
</feature>
<dbReference type="InterPro" id="IPR011709">
    <property type="entry name" value="DEAD-box_helicase_OB_fold"/>
</dbReference>
<feature type="region of interest" description="Disordered" evidence="43">
    <location>
        <begin position="1"/>
        <end position="34"/>
    </location>
</feature>
<feature type="domain" description="Helicase C-terminal" evidence="45">
    <location>
        <begin position="417"/>
        <end position="587"/>
    </location>
</feature>
<dbReference type="GO" id="GO:0043204">
    <property type="term" value="C:perikaryon"/>
    <property type="evidence" value="ECO:0007669"/>
    <property type="project" value="UniProtKB-SubCell"/>
</dbReference>
<feature type="non-terminal residue" evidence="46">
    <location>
        <position position="948"/>
    </location>
</feature>
<evidence type="ECO:0000256" key="30">
    <source>
        <dbReference type="ARBA" id="ARBA00022990"/>
    </source>
</evidence>
<evidence type="ECO:0000256" key="36">
    <source>
        <dbReference type="ARBA" id="ARBA00023163"/>
    </source>
</evidence>
<evidence type="ECO:0000256" key="2">
    <source>
        <dbReference type="ARBA" id="ARBA00004173"/>
    </source>
</evidence>
<evidence type="ECO:0000256" key="9">
    <source>
        <dbReference type="ARBA" id="ARBA00004574"/>
    </source>
</evidence>
<keyword evidence="14" id="KW-0963">Cytoplasm</keyword>
<keyword evidence="15" id="KW-0678">Repressor</keyword>
<keyword evidence="26" id="KW-0810">Translation regulation</keyword>
<keyword evidence="47" id="KW-1185">Reference proteome</keyword>
<dbReference type="Pfam" id="PF21010">
    <property type="entry name" value="HA2_C"/>
    <property type="match status" value="1"/>
</dbReference>
<dbReference type="CDD" id="cd17981">
    <property type="entry name" value="DEXHc_DHX36"/>
    <property type="match status" value="1"/>
</dbReference>
<evidence type="ECO:0000256" key="17">
    <source>
        <dbReference type="ARBA" id="ARBA00022588"/>
    </source>
</evidence>
<evidence type="ECO:0000256" key="29">
    <source>
        <dbReference type="ARBA" id="ARBA00022895"/>
    </source>
</evidence>
<evidence type="ECO:0000256" key="3">
    <source>
        <dbReference type="ARBA" id="ARBA00004210"/>
    </source>
</evidence>
<evidence type="ECO:0000259" key="44">
    <source>
        <dbReference type="PROSITE" id="PS51192"/>
    </source>
</evidence>
<dbReference type="InterPro" id="IPR001650">
    <property type="entry name" value="Helicase_C-like"/>
</dbReference>
<evidence type="ECO:0000313" key="46">
    <source>
        <dbReference type="EMBL" id="NXS53327.1"/>
    </source>
</evidence>
<dbReference type="PROSITE" id="PS00690">
    <property type="entry name" value="DEAH_ATP_HELICASE"/>
    <property type="match status" value="1"/>
</dbReference>
<keyword evidence="17" id="KW-0399">Innate immunity</keyword>
<evidence type="ECO:0000256" key="6">
    <source>
        <dbReference type="ARBA" id="ARBA00004484"/>
    </source>
</evidence>
<protein>
    <recommendedName>
        <fullName evidence="40">ATP-dependent DNA/RNA helicase DHX36</fullName>
        <ecNumber evidence="10">3.6.4.13</ecNumber>
    </recommendedName>
    <alternativeName>
        <fullName evidence="42">DEAD/H box polypeptide 36</fullName>
    </alternativeName>
    <alternativeName>
        <fullName evidence="41">MLE-like protein 1</fullName>
    </alternativeName>
</protein>
<evidence type="ECO:0000259" key="45">
    <source>
        <dbReference type="PROSITE" id="PS51194"/>
    </source>
</evidence>
<evidence type="ECO:0000256" key="18">
    <source>
        <dbReference type="ARBA" id="ARBA00022723"/>
    </source>
</evidence>
<dbReference type="GO" id="GO:0005524">
    <property type="term" value="F:ATP binding"/>
    <property type="evidence" value="ECO:0007669"/>
    <property type="project" value="UniProtKB-KW"/>
</dbReference>
<dbReference type="FunFam" id="3.40.50.300:FF:000739">
    <property type="entry name" value="Putative ATP-dependent RNA helicase DHX36"/>
    <property type="match status" value="1"/>
</dbReference>
<dbReference type="GO" id="GO:0000781">
    <property type="term" value="C:chromosome, telomeric region"/>
    <property type="evidence" value="ECO:0007669"/>
    <property type="project" value="UniProtKB-SubCell"/>
</dbReference>
<keyword evidence="13" id="KW-0217">Developmental protein</keyword>
<dbReference type="SMART" id="SM00847">
    <property type="entry name" value="HA2"/>
    <property type="match status" value="1"/>
</dbReference>
<dbReference type="Pfam" id="PF04408">
    <property type="entry name" value="WHD_HA2"/>
    <property type="match status" value="1"/>
</dbReference>
<dbReference type="GO" id="GO:0016787">
    <property type="term" value="F:hydrolase activity"/>
    <property type="evidence" value="ECO:0007669"/>
    <property type="project" value="UniProtKB-KW"/>
</dbReference>
<evidence type="ECO:0000256" key="21">
    <source>
        <dbReference type="ARBA" id="ARBA00022782"/>
    </source>
</evidence>
<evidence type="ECO:0000256" key="43">
    <source>
        <dbReference type="SAM" id="MobiDB-lite"/>
    </source>
</evidence>
<dbReference type="FunFam" id="1.20.120.1080:FF:000002">
    <property type="entry name" value="Putative ATP-dependent RNA helicase DHX36"/>
    <property type="match status" value="1"/>
</dbReference>
<keyword evidence="35" id="KW-0010">Activator</keyword>
<dbReference type="Pfam" id="PF00271">
    <property type="entry name" value="Helicase_C"/>
    <property type="match status" value="1"/>
</dbReference>
<evidence type="ECO:0000256" key="40">
    <source>
        <dbReference type="ARBA" id="ARBA00069921"/>
    </source>
</evidence>
<evidence type="ECO:0000256" key="23">
    <source>
        <dbReference type="ARBA" id="ARBA00022806"/>
    </source>
</evidence>
<keyword evidence="38" id="KW-0966">Cell projection</keyword>
<evidence type="ECO:0000313" key="47">
    <source>
        <dbReference type="Proteomes" id="UP000520535"/>
    </source>
</evidence>
<reference evidence="46 47" key="1">
    <citation type="submission" date="2019-09" db="EMBL/GenBank/DDBJ databases">
        <title>Bird 10,000 Genomes (B10K) Project - Family phase.</title>
        <authorList>
            <person name="Zhang G."/>
        </authorList>
    </citation>
    <scope>NUCLEOTIDE SEQUENCE [LARGE SCALE GENOMIC DNA]</scope>
    <source>
        <strain evidence="46">B10K-DU-012-52</strain>
    </source>
</reference>
<dbReference type="GO" id="GO:0030424">
    <property type="term" value="C:axon"/>
    <property type="evidence" value="ECO:0007669"/>
    <property type="project" value="UniProtKB-SubCell"/>
</dbReference>
<keyword evidence="12" id="KW-0158">Chromosome</keyword>
<dbReference type="Gene3D" id="3.40.50.300">
    <property type="entry name" value="P-loop containing nucleotide triphosphate hydrolases"/>
    <property type="match status" value="2"/>
</dbReference>
<keyword evidence="19" id="KW-0677">Repeat</keyword>
<dbReference type="Pfam" id="PF00270">
    <property type="entry name" value="DEAD"/>
    <property type="match status" value="1"/>
</dbReference>
<keyword evidence="27" id="KW-0391">Immunity</keyword>
<evidence type="ECO:0000256" key="42">
    <source>
        <dbReference type="ARBA" id="ARBA00083335"/>
    </source>
</evidence>
<keyword evidence="24" id="KW-0067">ATP-binding</keyword>
<dbReference type="PANTHER" id="PTHR18934:SF237">
    <property type="entry name" value="ATP-DEPENDENT DNA_RNA HELICASE DHX36"/>
    <property type="match status" value="1"/>
</dbReference>
<dbReference type="InterPro" id="IPR014001">
    <property type="entry name" value="Helicase_ATP-bd"/>
</dbReference>
<dbReference type="SMART" id="SM00490">
    <property type="entry name" value="HELICc"/>
    <property type="match status" value="1"/>
</dbReference>
<evidence type="ECO:0000256" key="41">
    <source>
        <dbReference type="ARBA" id="ARBA00076143"/>
    </source>
</evidence>
<evidence type="ECO:0000256" key="32">
    <source>
        <dbReference type="ARBA" id="ARBA00023118"/>
    </source>
</evidence>
<dbReference type="OrthoDB" id="5600252at2759"/>
<dbReference type="PROSITE" id="PS51192">
    <property type="entry name" value="HELICASE_ATP_BIND_1"/>
    <property type="match status" value="1"/>
</dbReference>
<dbReference type="GO" id="GO:0046872">
    <property type="term" value="F:metal ion binding"/>
    <property type="evidence" value="ECO:0007669"/>
    <property type="project" value="UniProtKB-KW"/>
</dbReference>
<dbReference type="Pfam" id="PF26026">
    <property type="entry name" value="RNA_hel_CTD"/>
    <property type="match status" value="1"/>
</dbReference>
<comment type="cofactor">
    <cofactor evidence="1">
        <name>Mg(2+)</name>
        <dbReference type="ChEBI" id="CHEBI:18420"/>
    </cofactor>
</comment>
<dbReference type="GO" id="GO:0045087">
    <property type="term" value="P:innate immune response"/>
    <property type="evidence" value="ECO:0007669"/>
    <property type="project" value="UniProtKB-KW"/>
</dbReference>
<evidence type="ECO:0000256" key="20">
    <source>
        <dbReference type="ARBA" id="ARBA00022741"/>
    </source>
</evidence>
<evidence type="ECO:0000256" key="24">
    <source>
        <dbReference type="ARBA" id="ARBA00022840"/>
    </source>
</evidence>
<dbReference type="GO" id="GO:0005739">
    <property type="term" value="C:mitochondrion"/>
    <property type="evidence" value="ECO:0007669"/>
    <property type="project" value="UniProtKB-SubCell"/>
</dbReference>
<evidence type="ECO:0000256" key="31">
    <source>
        <dbReference type="ARBA" id="ARBA00023015"/>
    </source>
</evidence>
<dbReference type="EC" id="3.6.4.13" evidence="10"/>
<dbReference type="EMBL" id="VYZX01005664">
    <property type="protein sequence ID" value="NXS53327.1"/>
    <property type="molecule type" value="Genomic_DNA"/>
</dbReference>
<keyword evidence="18" id="KW-0479">Metal-binding</keyword>
<dbReference type="GO" id="GO:0003678">
    <property type="term" value="F:DNA helicase activity"/>
    <property type="evidence" value="ECO:0007669"/>
    <property type="project" value="TreeGrafter"/>
</dbReference>
<keyword evidence="34" id="KW-0496">Mitochondrion</keyword>
<keyword evidence="29" id="KW-0779">Telomere</keyword>
<evidence type="ECO:0000256" key="11">
    <source>
        <dbReference type="ARBA" id="ARBA00022448"/>
    </source>
</evidence>
<dbReference type="GO" id="GO:0005829">
    <property type="term" value="C:cytosol"/>
    <property type="evidence" value="ECO:0007669"/>
    <property type="project" value="UniProtKB-SubCell"/>
</dbReference>
<keyword evidence="28" id="KW-0694">RNA-binding</keyword>
<keyword evidence="30" id="KW-0007">Acetylation</keyword>
<dbReference type="GO" id="GO:0010494">
    <property type="term" value="C:cytoplasmic stress granule"/>
    <property type="evidence" value="ECO:0007669"/>
    <property type="project" value="UniProtKB-SubCell"/>
</dbReference>
<dbReference type="GO" id="GO:0030154">
    <property type="term" value="P:cell differentiation"/>
    <property type="evidence" value="ECO:0007669"/>
    <property type="project" value="UniProtKB-KW"/>
</dbReference>
<dbReference type="CDD" id="cd18791">
    <property type="entry name" value="SF2_C_RHA"/>
    <property type="match status" value="1"/>
</dbReference>
<accession>A0A7L2V8N0</accession>
<dbReference type="Pfam" id="PF07717">
    <property type="entry name" value="OB_NTP_bind"/>
    <property type="match status" value="1"/>
</dbReference>
<evidence type="ECO:0000256" key="19">
    <source>
        <dbReference type="ARBA" id="ARBA00022737"/>
    </source>
</evidence>
<organism evidence="46 47">
    <name type="scientific">Brachypteracias leptosomus</name>
    <name type="common">short-legged ground-roller</name>
    <dbReference type="NCBI Taxonomy" id="135165"/>
    <lineage>
        <taxon>Eukaryota</taxon>
        <taxon>Metazoa</taxon>
        <taxon>Chordata</taxon>
        <taxon>Craniata</taxon>
        <taxon>Vertebrata</taxon>
        <taxon>Euteleostomi</taxon>
        <taxon>Archelosauria</taxon>
        <taxon>Archosauria</taxon>
        <taxon>Dinosauria</taxon>
        <taxon>Saurischia</taxon>
        <taxon>Theropoda</taxon>
        <taxon>Coelurosauria</taxon>
        <taxon>Aves</taxon>
        <taxon>Neognathae</taxon>
        <taxon>Neoaves</taxon>
        <taxon>Telluraves</taxon>
        <taxon>Coraciimorphae</taxon>
        <taxon>Coraciiformes</taxon>
        <taxon>Brachypteraciidae</taxon>
        <taxon>Brachypteracias</taxon>
    </lineage>
</organism>
<dbReference type="GO" id="GO:0051607">
    <property type="term" value="P:defense response to virus"/>
    <property type="evidence" value="ECO:0007669"/>
    <property type="project" value="UniProtKB-KW"/>
</dbReference>
<dbReference type="GO" id="GO:0030425">
    <property type="term" value="C:dendrite"/>
    <property type="evidence" value="ECO:0007669"/>
    <property type="project" value="UniProtKB-SubCell"/>
</dbReference>
<dbReference type="Gene3D" id="1.20.120.1080">
    <property type="match status" value="1"/>
</dbReference>
<dbReference type="InterPro" id="IPR011545">
    <property type="entry name" value="DEAD/DEAH_box_helicase_dom"/>
</dbReference>
<name>A0A7L2V8N0_9AVES</name>
<evidence type="ECO:0000256" key="33">
    <source>
        <dbReference type="ARBA" id="ARBA00023125"/>
    </source>
</evidence>
<evidence type="ECO:0000256" key="15">
    <source>
        <dbReference type="ARBA" id="ARBA00022491"/>
    </source>
</evidence>
<evidence type="ECO:0000256" key="26">
    <source>
        <dbReference type="ARBA" id="ARBA00022845"/>
    </source>
</evidence>
<dbReference type="InterPro" id="IPR002464">
    <property type="entry name" value="DNA/RNA_helicase_DEAH_CS"/>
</dbReference>
<dbReference type="GO" id="GO:0006417">
    <property type="term" value="P:regulation of translation"/>
    <property type="evidence" value="ECO:0007669"/>
    <property type="project" value="UniProtKB-KW"/>
</dbReference>
<keyword evidence="23 46" id="KW-0347">Helicase</keyword>
<keyword evidence="11" id="KW-0813">Transport</keyword>
<evidence type="ECO:0000256" key="16">
    <source>
        <dbReference type="ARBA" id="ARBA00022553"/>
    </source>
</evidence>
<dbReference type="GO" id="GO:0051880">
    <property type="term" value="F:G-quadruplex DNA binding"/>
    <property type="evidence" value="ECO:0007669"/>
    <property type="project" value="TreeGrafter"/>
</dbReference>
<evidence type="ECO:0000256" key="5">
    <source>
        <dbReference type="ARBA" id="ARBA00004324"/>
    </source>
</evidence>
<gene>
    <name evidence="46" type="primary">Dhx36</name>
    <name evidence="46" type="ORF">BRALEP_R01097</name>
</gene>
<evidence type="ECO:0000256" key="14">
    <source>
        <dbReference type="ARBA" id="ARBA00022490"/>
    </source>
</evidence>
<feature type="region of interest" description="Disordered" evidence="43">
    <location>
        <begin position="51"/>
        <end position="90"/>
    </location>
</feature>
<evidence type="ECO:0000256" key="4">
    <source>
        <dbReference type="ARBA" id="ARBA00004279"/>
    </source>
</evidence>
<dbReference type="PANTHER" id="PTHR18934">
    <property type="entry name" value="ATP-DEPENDENT RNA HELICASE"/>
    <property type="match status" value="1"/>
</dbReference>
<evidence type="ECO:0000256" key="10">
    <source>
        <dbReference type="ARBA" id="ARBA00012552"/>
    </source>
</evidence>
<feature type="compositionally biased region" description="Basic and acidic residues" evidence="43">
    <location>
        <begin position="23"/>
        <end position="34"/>
    </location>
</feature>
<evidence type="ECO:0000256" key="34">
    <source>
        <dbReference type="ARBA" id="ARBA00023128"/>
    </source>
</evidence>
<sequence>GRHPGHLKGREIGLWYARKQGQKSKDADRQQRAVVRMDERREEQIVQLLNNVQTKNEKEQEAMSWWSGDEEGPPAEQPAKAKPAAEKAPVRQRPVLEKTFLDRDVEYLCEKAEQDTDLDEQLREELRKKKSDPKYIEMQRFREKLPSYGMRQQELVKLINNNRVTVISGETGCGKTTQVTQFILDDYIEQGKGSTCRIVCTQPRRISAISVAERVAAERAEACGSGKSTGYQIRLQSRLPRKQGSILYCTTGIVLQWLQSDKHLSSVSHVVLDEIHERNLQSDVLMSIIKDLLNIRLDLKVILMSATLNAEKFSEYFDHCPMIHIPGFTFPVVEYLLEDVIEMLRYTPENTDRRPRWKKGFMQGHVSRPDKEAKEEIYRDQWPEYLRQLRGRLYSPSTIDALEMMDDDKVDLDLIAALIRHIVLEEEDGAILVFLPGWDNISTLHDLLMSQVMFKSDKFIIIPLHSLMPTVNQTQVFKKTPPGVRKIVIATNIAETSITIDDVVFVIDGGKIKETHFDTQNNISTMAAEWVSQANAKQRKGRAGRVQPGHCYHLYNGLRASLLDDYQLPEILRTPLEELCLQIKILKLGGIAYFLSKLMDPPSRDAVMLAINHLMELNALDRQEELTPLGVHLARLPVEPHIGKMILFGALFCCLDPVLTIAASLSFKDPFVIPLGKEKVADARRKELSKNTKSDHLTVVNAFMGWEETRRRGFRTEKDFCWEYFLSSNTLQMLHNMKGQFAEHLLAAGFVSSRDPKDPKSNTNSDNEKLLKAVICAGLYPKVAKIRPSFSKKRKMVKVYTKTDGSVSIHPKSVNVEEAEFHYNWLVYHLKMRTSSIYLYDCTEVSPYCLLFFGGDISIQKDKDQDTISVDEWIVFQSPARIAHLVKNLRQELDDLLQEKIENPHPVDWNNIKSRDTAVLTAIIDLITTQENESVRNFAPRFQGERCS</sequence>
<evidence type="ECO:0000256" key="12">
    <source>
        <dbReference type="ARBA" id="ARBA00022454"/>
    </source>
</evidence>
<keyword evidence="31" id="KW-0805">Transcription regulation</keyword>
<keyword evidence="22" id="KW-0378">Hydrolase</keyword>
<evidence type="ECO:0000256" key="35">
    <source>
        <dbReference type="ARBA" id="ARBA00023159"/>
    </source>
</evidence>
<dbReference type="PROSITE" id="PS51194">
    <property type="entry name" value="HELICASE_CTER"/>
    <property type="match status" value="1"/>
</dbReference>
<comment type="subcellular location">
    <subcellularLocation>
        <location evidence="7">Cell projection</location>
        <location evidence="7">Axon</location>
    </subcellularLocation>
    <subcellularLocation>
        <location evidence="4">Cell projection</location>
        <location evidence="4">Dendrite</location>
    </subcellularLocation>
    <subcellularLocation>
        <location evidence="9">Chromosome</location>
        <location evidence="9">Telomere</location>
    </subcellularLocation>
    <subcellularLocation>
        <location evidence="3">Cytoplasm</location>
        <location evidence="3">Stress granule</location>
    </subcellularLocation>
    <subcellularLocation>
        <location evidence="8">Cytoplasm</location>
        <location evidence="8">Cytosol</location>
    </subcellularLocation>
    <subcellularLocation>
        <location evidence="2">Mitochondrion</location>
    </subcellularLocation>
    <subcellularLocation>
        <location evidence="5">Nucleus speckle</location>
    </subcellularLocation>
    <subcellularLocation>
        <location evidence="6">Perikaryon</location>
    </subcellularLocation>
</comment>
<proteinExistence type="predicted"/>
<dbReference type="InterPro" id="IPR007502">
    <property type="entry name" value="Helicase-assoc_dom"/>
</dbReference>